<protein>
    <recommendedName>
        <fullName evidence="1">Retrotransposon Copia-like N-terminal domain-containing protein</fullName>
    </recommendedName>
</protein>
<dbReference type="PANTHER" id="PTHR37610:SF40">
    <property type="entry name" value="OS01G0909600 PROTEIN"/>
    <property type="match status" value="1"/>
</dbReference>
<sequence>MQLLSYMFTGHNYITWKRDSYHALISKNKEGFVNGTVKQPDKSNKRYHQWIRCDLMVMKWLMNSTEPHIRDTVQYVSSSQALWIELAERYGQANSVKIYPLKKELGAISQENMPLIEYYSKLKRTWENIEHLDPIPLCTCGAIDSCSCKLLKRTLARDSQTKLIQFLMGNGGYESVKTNILSMEPLPPLNKALSLLQKIERQKQVSDAVDVLAEANAYMAQQSFTPPDSKWPRIGGSDDSMKMCTHCNQKGHLRDGCFKLKDCGFCGKMGHIKEHCFKL</sequence>
<dbReference type="InterPro" id="IPR029472">
    <property type="entry name" value="Copia-like_N"/>
</dbReference>
<dbReference type="Pfam" id="PF14244">
    <property type="entry name" value="Retrotran_gag_3"/>
    <property type="match status" value="1"/>
</dbReference>
<comment type="caution">
    <text evidence="2">The sequence shown here is derived from an EMBL/GenBank/DDBJ whole genome shotgun (WGS) entry which is preliminary data.</text>
</comment>
<reference evidence="2" key="1">
    <citation type="submission" date="2024-03" db="EMBL/GenBank/DDBJ databases">
        <title>WGS assembly of Saponaria officinalis var. Norfolk2.</title>
        <authorList>
            <person name="Jenkins J."/>
            <person name="Shu S."/>
            <person name="Grimwood J."/>
            <person name="Barry K."/>
            <person name="Goodstein D."/>
            <person name="Schmutz J."/>
            <person name="Leebens-Mack J."/>
            <person name="Osbourn A."/>
        </authorList>
    </citation>
    <scope>NUCLEOTIDE SEQUENCE [LARGE SCALE GENOMIC DNA]</scope>
    <source>
        <strain evidence="2">JIC</strain>
    </source>
</reference>
<proteinExistence type="predicted"/>
<evidence type="ECO:0000313" key="2">
    <source>
        <dbReference type="EMBL" id="KAK9757663.1"/>
    </source>
</evidence>
<keyword evidence="3" id="KW-1185">Reference proteome</keyword>
<accession>A0AAW1NGV9</accession>
<name>A0AAW1NGV9_SAPOF</name>
<dbReference type="InterPro" id="IPR036875">
    <property type="entry name" value="Znf_CCHC_sf"/>
</dbReference>
<dbReference type="SUPFAM" id="SSF57756">
    <property type="entry name" value="Retrovirus zinc finger-like domains"/>
    <property type="match status" value="1"/>
</dbReference>
<gene>
    <name evidence="2" type="ORF">RND81_01G177900</name>
</gene>
<dbReference type="GO" id="GO:0003676">
    <property type="term" value="F:nucleic acid binding"/>
    <property type="evidence" value="ECO:0007669"/>
    <property type="project" value="InterPro"/>
</dbReference>
<evidence type="ECO:0000313" key="3">
    <source>
        <dbReference type="Proteomes" id="UP001443914"/>
    </source>
</evidence>
<dbReference type="Gene3D" id="4.10.60.10">
    <property type="entry name" value="Zinc finger, CCHC-type"/>
    <property type="match status" value="1"/>
</dbReference>
<dbReference type="Proteomes" id="UP001443914">
    <property type="component" value="Unassembled WGS sequence"/>
</dbReference>
<dbReference type="EMBL" id="JBDFQZ010000001">
    <property type="protein sequence ID" value="KAK9757663.1"/>
    <property type="molecule type" value="Genomic_DNA"/>
</dbReference>
<evidence type="ECO:0000259" key="1">
    <source>
        <dbReference type="Pfam" id="PF14244"/>
    </source>
</evidence>
<dbReference type="AlphaFoldDB" id="A0AAW1NGV9"/>
<dbReference type="PANTHER" id="PTHR37610">
    <property type="entry name" value="CCHC-TYPE DOMAIN-CONTAINING PROTEIN"/>
    <property type="match status" value="1"/>
</dbReference>
<dbReference type="GO" id="GO:0008270">
    <property type="term" value="F:zinc ion binding"/>
    <property type="evidence" value="ECO:0007669"/>
    <property type="project" value="InterPro"/>
</dbReference>
<feature type="domain" description="Retrotransposon Copia-like N-terminal" evidence="1">
    <location>
        <begin position="1"/>
        <end position="41"/>
    </location>
</feature>
<organism evidence="2 3">
    <name type="scientific">Saponaria officinalis</name>
    <name type="common">Common soapwort</name>
    <name type="synonym">Lychnis saponaria</name>
    <dbReference type="NCBI Taxonomy" id="3572"/>
    <lineage>
        <taxon>Eukaryota</taxon>
        <taxon>Viridiplantae</taxon>
        <taxon>Streptophyta</taxon>
        <taxon>Embryophyta</taxon>
        <taxon>Tracheophyta</taxon>
        <taxon>Spermatophyta</taxon>
        <taxon>Magnoliopsida</taxon>
        <taxon>eudicotyledons</taxon>
        <taxon>Gunneridae</taxon>
        <taxon>Pentapetalae</taxon>
        <taxon>Caryophyllales</taxon>
        <taxon>Caryophyllaceae</taxon>
        <taxon>Caryophylleae</taxon>
        <taxon>Saponaria</taxon>
    </lineage>
</organism>